<dbReference type="RefSeq" id="XP_008075008.1">
    <property type="nucleotide sequence ID" value="XM_008076817.1"/>
</dbReference>
<organism evidence="1 2">
    <name type="scientific">Vavraia culicis (isolate floridensis)</name>
    <name type="common">Microsporidian parasite</name>
    <dbReference type="NCBI Taxonomy" id="948595"/>
    <lineage>
        <taxon>Eukaryota</taxon>
        <taxon>Fungi</taxon>
        <taxon>Fungi incertae sedis</taxon>
        <taxon>Microsporidia</taxon>
        <taxon>Pleistophoridae</taxon>
        <taxon>Vavraia</taxon>
    </lineage>
</organism>
<protein>
    <submittedName>
        <fullName evidence="1">Uncharacterized protein</fullName>
    </submittedName>
</protein>
<evidence type="ECO:0000313" key="2">
    <source>
        <dbReference type="Proteomes" id="UP000011081"/>
    </source>
</evidence>
<dbReference type="Proteomes" id="UP000011081">
    <property type="component" value="Unassembled WGS sequence"/>
</dbReference>
<accession>L2GT11</accession>
<dbReference type="OrthoDB" id="10423159at2759"/>
<proteinExistence type="predicted"/>
<dbReference type="HOGENOM" id="CLU_1566702_0_0_1"/>
<sequence length="186" mass="21647">MIILLLYSLAYALVNEIVLVERERGTNLSDVCEDKCKKCVFATDYNLSQLIALLKEKKIHKAAVCGYNCIPGKFVVKDDGKIECYGKNEDDIKHAFCYENYKPEYEPYNPCLPHDNRPVRLEFVFCCPPPYRPPQYPYPNYPCPPPAWFPPCDPYPCYSFRSNCFTRPSYAHAYNPFNGENDDDYF</sequence>
<reference evidence="2" key="1">
    <citation type="submission" date="2011-03" db="EMBL/GenBank/DDBJ databases">
        <title>The genome sequence of Vavraia culicis strain floridensis.</title>
        <authorList>
            <consortium name="The Broad Institute Genome Sequencing Platform"/>
            <person name="Cuomo C."/>
            <person name="Becnel J."/>
            <person name="Sanscrainte N."/>
            <person name="Young S.K."/>
            <person name="Zeng Q."/>
            <person name="Gargeya S."/>
            <person name="Fitzgerald M."/>
            <person name="Haas B."/>
            <person name="Abouelleil A."/>
            <person name="Alvarado L."/>
            <person name="Arachchi H.M."/>
            <person name="Berlin A."/>
            <person name="Chapman S.B."/>
            <person name="Gearin G."/>
            <person name="Goldberg J."/>
            <person name="Griggs A."/>
            <person name="Gujja S."/>
            <person name="Hansen M."/>
            <person name="Heiman D."/>
            <person name="Howarth C."/>
            <person name="Larimer J."/>
            <person name="Lui A."/>
            <person name="MacDonald P.J.P."/>
            <person name="McCowen C."/>
            <person name="Montmayeur A."/>
            <person name="Murphy C."/>
            <person name="Neiman D."/>
            <person name="Pearson M."/>
            <person name="Priest M."/>
            <person name="Roberts A."/>
            <person name="Saif S."/>
            <person name="Shea T."/>
            <person name="Sisk P."/>
            <person name="Stolte C."/>
            <person name="Sykes S."/>
            <person name="Wortman J."/>
            <person name="Nusbaum C."/>
            <person name="Birren B."/>
        </authorList>
    </citation>
    <scope>NUCLEOTIDE SEQUENCE [LARGE SCALE GENOMIC DNA]</scope>
    <source>
        <strain evidence="2">floridensis</strain>
    </source>
</reference>
<dbReference type="GeneID" id="19879863"/>
<dbReference type="AlphaFoldDB" id="L2GT11"/>
<name>L2GT11_VAVCU</name>
<keyword evidence="2" id="KW-1185">Reference proteome</keyword>
<dbReference type="OMA" id="AFCYENY"/>
<dbReference type="EMBL" id="GL877442">
    <property type="protein sequence ID" value="ELA46502.1"/>
    <property type="molecule type" value="Genomic_DNA"/>
</dbReference>
<evidence type="ECO:0000313" key="1">
    <source>
        <dbReference type="EMBL" id="ELA46502.1"/>
    </source>
</evidence>
<gene>
    <name evidence="1" type="ORF">VCUG_01994</name>
</gene>
<dbReference type="InParanoid" id="L2GT11"/>
<dbReference type="VEuPathDB" id="MicrosporidiaDB:VCUG_01994"/>